<evidence type="ECO:0000313" key="2">
    <source>
        <dbReference type="EMBL" id="MDP9806761.1"/>
    </source>
</evidence>
<dbReference type="EMBL" id="JAUSQX010000001">
    <property type="protein sequence ID" value="MDP9806761.1"/>
    <property type="molecule type" value="Genomic_DNA"/>
</dbReference>
<reference evidence="2 3" key="1">
    <citation type="submission" date="2023-07" db="EMBL/GenBank/DDBJ databases">
        <title>Sequencing the genomes of 1000 actinobacteria strains.</title>
        <authorList>
            <person name="Klenk H.-P."/>
        </authorList>
    </citation>
    <scope>NUCLEOTIDE SEQUENCE [LARGE SCALE GENOMIC DNA]</scope>
    <source>
        <strain evidence="2 3">DSM 17163</strain>
    </source>
</reference>
<dbReference type="PANTHER" id="PTHR43798:SF33">
    <property type="entry name" value="HYDROLASE, PUTATIVE (AFU_ORTHOLOGUE AFUA_2G14860)-RELATED"/>
    <property type="match status" value="1"/>
</dbReference>
<dbReference type="PRINTS" id="PR00412">
    <property type="entry name" value="EPOXHYDRLASE"/>
</dbReference>
<accession>A0ABT9NH90</accession>
<dbReference type="InterPro" id="IPR000073">
    <property type="entry name" value="AB_hydrolase_1"/>
</dbReference>
<dbReference type="InterPro" id="IPR000639">
    <property type="entry name" value="Epox_hydrolase-like"/>
</dbReference>
<comment type="caution">
    <text evidence="2">The sequence shown here is derived from an EMBL/GenBank/DDBJ whole genome shotgun (WGS) entry which is preliminary data.</text>
</comment>
<sequence>MIAFRRTGPDSTLPLVLLHALPLDSTMWDPVRAELADIDILTFDAPGFGDSPSGQALSGDEPNTAVFVDAIKQRLDELGIERIGLGGLSMGGSVAADFTYAYPQMVAGLALMDTNIGSDDEDRKAFRRSVAEKADRGEGYETVKDWTTTMVGSHATEEVRDSLDGRFRALPNEGLAWIQRAMANREDRSNAVSLVKGPVYFIRGTEDPTASLESYMELALQTDQPRIREIDGVGHFAADEKPVELAKILGDFYADVTRWENSGR</sequence>
<dbReference type="RefSeq" id="WP_307682966.1">
    <property type="nucleotide sequence ID" value="NZ_JAUSQX010000001.1"/>
</dbReference>
<dbReference type="Gene3D" id="3.40.50.1820">
    <property type="entry name" value="alpha/beta hydrolase"/>
    <property type="match status" value="1"/>
</dbReference>
<gene>
    <name evidence="2" type="ORF">J2S70_001343</name>
</gene>
<feature type="domain" description="AB hydrolase-1" evidence="1">
    <location>
        <begin position="15"/>
        <end position="247"/>
    </location>
</feature>
<dbReference type="InterPro" id="IPR029058">
    <property type="entry name" value="AB_hydrolase_fold"/>
</dbReference>
<name>A0ABT9NH90_9ACTO</name>
<dbReference type="PANTHER" id="PTHR43798">
    <property type="entry name" value="MONOACYLGLYCEROL LIPASE"/>
    <property type="match status" value="1"/>
</dbReference>
<dbReference type="PRINTS" id="PR00111">
    <property type="entry name" value="ABHYDROLASE"/>
</dbReference>
<dbReference type="Pfam" id="PF12697">
    <property type="entry name" value="Abhydrolase_6"/>
    <property type="match status" value="1"/>
</dbReference>
<organism evidence="2 3">
    <name type="scientific">Trueperella bonasi</name>
    <dbReference type="NCBI Taxonomy" id="312286"/>
    <lineage>
        <taxon>Bacteria</taxon>
        <taxon>Bacillati</taxon>
        <taxon>Actinomycetota</taxon>
        <taxon>Actinomycetes</taxon>
        <taxon>Actinomycetales</taxon>
        <taxon>Actinomycetaceae</taxon>
        <taxon>Trueperella</taxon>
    </lineage>
</organism>
<proteinExistence type="predicted"/>
<evidence type="ECO:0000259" key="1">
    <source>
        <dbReference type="Pfam" id="PF12697"/>
    </source>
</evidence>
<dbReference type="InterPro" id="IPR050266">
    <property type="entry name" value="AB_hydrolase_sf"/>
</dbReference>
<dbReference type="Proteomes" id="UP001243212">
    <property type="component" value="Unassembled WGS sequence"/>
</dbReference>
<protein>
    <submittedName>
        <fullName evidence="2">Pimeloyl-ACP methyl ester carboxylesterase</fullName>
    </submittedName>
</protein>
<evidence type="ECO:0000313" key="3">
    <source>
        <dbReference type="Proteomes" id="UP001243212"/>
    </source>
</evidence>
<dbReference type="SUPFAM" id="SSF53474">
    <property type="entry name" value="alpha/beta-Hydrolases"/>
    <property type="match status" value="1"/>
</dbReference>
<keyword evidence="3" id="KW-1185">Reference proteome</keyword>